<dbReference type="PANTHER" id="PTHR43685">
    <property type="entry name" value="GLYCOSYLTRANSFERASE"/>
    <property type="match status" value="1"/>
</dbReference>
<gene>
    <name evidence="2" type="ORF">EKO24_015365</name>
</gene>
<dbReference type="InterPro" id="IPR029044">
    <property type="entry name" value="Nucleotide-diphossugar_trans"/>
</dbReference>
<evidence type="ECO:0000259" key="1">
    <source>
        <dbReference type="Pfam" id="PF00535"/>
    </source>
</evidence>
<proteinExistence type="predicted"/>
<evidence type="ECO:0000313" key="2">
    <source>
        <dbReference type="EMBL" id="TRW92205.1"/>
    </source>
</evidence>
<dbReference type="Pfam" id="PF00535">
    <property type="entry name" value="Glycos_transf_2"/>
    <property type="match status" value="1"/>
</dbReference>
<sequence length="331" mass="37795">MTQPDFNKNSTAEPLTSLIVRTKNRPCFLQEALQSICRQTYPNIEIVIVNDGGEDVSGVADSFTNQVSAIQLVQLTASLGRSGAANQGLSAANGEFIGFLDDDDLLEPNHVEELIRFAQHHAAQTVYSATRVISVDADGNNHDITVYSTSFSASHLLYENFIPIHSVLFRRELIADNTCFDTDFDFFEDWDFWLQLSRKTDFLHCPTITAIYRLHSHSSGVHQQANRDPYLHIYKKWLSAFTAEDFIALLEKTHQWHDDSIAALQQINYQRLNEIGNQHSYAQQIVQQRDAQLDYAQQIVQQRDAQLAEKNSELQKLKSTLMWRIYSRLAK</sequence>
<dbReference type="Gene3D" id="3.90.550.10">
    <property type="entry name" value="Spore Coat Polysaccharide Biosynthesis Protein SpsA, Chain A"/>
    <property type="match status" value="1"/>
</dbReference>
<dbReference type="SUPFAM" id="SSF53448">
    <property type="entry name" value="Nucleotide-diphospho-sugar transferases"/>
    <property type="match status" value="1"/>
</dbReference>
<dbReference type="InterPro" id="IPR001173">
    <property type="entry name" value="Glyco_trans_2-like"/>
</dbReference>
<name>A0ABY3C7Y6_9GAMM</name>
<keyword evidence="3" id="KW-1185">Reference proteome</keyword>
<evidence type="ECO:0000313" key="3">
    <source>
        <dbReference type="Proteomes" id="UP000733744"/>
    </source>
</evidence>
<feature type="domain" description="Glycosyltransferase 2-like" evidence="1">
    <location>
        <begin position="17"/>
        <end position="146"/>
    </location>
</feature>
<organism evidence="2 3">
    <name type="scientific">Candidatus Methylobacter oryzae</name>
    <dbReference type="NCBI Taxonomy" id="2497749"/>
    <lineage>
        <taxon>Bacteria</taxon>
        <taxon>Pseudomonadati</taxon>
        <taxon>Pseudomonadota</taxon>
        <taxon>Gammaproteobacteria</taxon>
        <taxon>Methylococcales</taxon>
        <taxon>Methylococcaceae</taxon>
        <taxon>Methylobacter</taxon>
    </lineage>
</organism>
<protein>
    <submittedName>
        <fullName evidence="2">Glycosyltransferase family 2 protein</fullName>
    </submittedName>
</protein>
<dbReference type="Proteomes" id="UP000733744">
    <property type="component" value="Unassembled WGS sequence"/>
</dbReference>
<dbReference type="EMBL" id="RYFG02000108">
    <property type="protein sequence ID" value="TRW92205.1"/>
    <property type="molecule type" value="Genomic_DNA"/>
</dbReference>
<comment type="caution">
    <text evidence="2">The sequence shown here is derived from an EMBL/GenBank/DDBJ whole genome shotgun (WGS) entry which is preliminary data.</text>
</comment>
<dbReference type="PANTHER" id="PTHR43685:SF2">
    <property type="entry name" value="GLYCOSYLTRANSFERASE 2-LIKE DOMAIN-CONTAINING PROTEIN"/>
    <property type="match status" value="1"/>
</dbReference>
<reference evidence="2 3" key="1">
    <citation type="journal article" date="2019" name="Antonie Van Leeuwenhoek">
        <title>Description of 'Ca. Methylobacter oryzae' KRF1, a novel species from the environmentally important Methylobacter clade 2.</title>
        <authorList>
            <person name="Khatri K."/>
            <person name="Mohite J.A."/>
            <person name="Pandit P.S."/>
            <person name="Bahulikar R."/>
            <person name="Rahalkar M.C."/>
        </authorList>
    </citation>
    <scope>NUCLEOTIDE SEQUENCE [LARGE SCALE GENOMIC DNA]</scope>
    <source>
        <strain evidence="2 3">KRF1</strain>
    </source>
</reference>
<accession>A0ABY3C7Y6</accession>
<dbReference type="InterPro" id="IPR050834">
    <property type="entry name" value="Glycosyltransf_2"/>
</dbReference>
<dbReference type="RefSeq" id="WP_127028269.1">
    <property type="nucleotide sequence ID" value="NZ_RYFG02000108.1"/>
</dbReference>